<dbReference type="OrthoDB" id="360521at2759"/>
<reference evidence="1 2" key="1">
    <citation type="submission" date="2020-10" db="EMBL/GenBank/DDBJ databases">
        <title>The Coptis chinensis genome and diversification of protoberbering-type alkaloids.</title>
        <authorList>
            <person name="Wang B."/>
            <person name="Shu S."/>
            <person name="Song C."/>
            <person name="Liu Y."/>
        </authorList>
    </citation>
    <scope>NUCLEOTIDE SEQUENCE [LARGE SCALE GENOMIC DNA]</scope>
    <source>
        <strain evidence="1">HL-2020</strain>
        <tissue evidence="1">Leaf</tissue>
    </source>
</reference>
<dbReference type="GO" id="GO:0000439">
    <property type="term" value="C:transcription factor TFIIH core complex"/>
    <property type="evidence" value="ECO:0007669"/>
    <property type="project" value="InterPro"/>
</dbReference>
<evidence type="ECO:0000313" key="2">
    <source>
        <dbReference type="Proteomes" id="UP000631114"/>
    </source>
</evidence>
<proteinExistence type="predicted"/>
<organism evidence="1 2">
    <name type="scientific">Coptis chinensis</name>
    <dbReference type="NCBI Taxonomy" id="261450"/>
    <lineage>
        <taxon>Eukaryota</taxon>
        <taxon>Viridiplantae</taxon>
        <taxon>Streptophyta</taxon>
        <taxon>Embryophyta</taxon>
        <taxon>Tracheophyta</taxon>
        <taxon>Spermatophyta</taxon>
        <taxon>Magnoliopsida</taxon>
        <taxon>Ranunculales</taxon>
        <taxon>Ranunculaceae</taxon>
        <taxon>Coptidoideae</taxon>
        <taxon>Coptis</taxon>
    </lineage>
</organism>
<sequence length="247" mass="28384">MESNVTAVVAAADDDEVIASFFKGDKTLANDSRRKLKRVDPTLDMEVDQGDDYMHRDESEVAIDLECDEYNRSDNLNSHTTVVLQMVAIEDLQDPHHKLSFEPLSIKDPRQYYDSHHANFVRNVGDAEFSTKPISHDLNTQHTFGFLQNLISDMRENGFSDLVVRPDVALKVLIDLTQHHSSTKYHIGKSPQENVLDQLPERNKEEAMHHSTSTQELLKHFWSSYPIMTNYFPLQWSVNALLIPFPF</sequence>
<name>A0A835HVZ7_9MAGN</name>
<dbReference type="EMBL" id="JADFTS010000005">
    <property type="protein sequence ID" value="KAF9605764.1"/>
    <property type="molecule type" value="Genomic_DNA"/>
</dbReference>
<dbReference type="AlphaFoldDB" id="A0A835HVZ7"/>
<dbReference type="Proteomes" id="UP000631114">
    <property type="component" value="Unassembled WGS sequence"/>
</dbReference>
<dbReference type="GO" id="GO:0006289">
    <property type="term" value="P:nucleotide-excision repair"/>
    <property type="evidence" value="ECO:0007669"/>
    <property type="project" value="InterPro"/>
</dbReference>
<accession>A0A835HVZ7</accession>
<protein>
    <submittedName>
        <fullName evidence="1">Uncharacterized protein</fullName>
    </submittedName>
</protein>
<dbReference type="GO" id="GO:0006351">
    <property type="term" value="P:DNA-templated transcription"/>
    <property type="evidence" value="ECO:0007669"/>
    <property type="project" value="InterPro"/>
</dbReference>
<comment type="caution">
    <text evidence="1">The sequence shown here is derived from an EMBL/GenBank/DDBJ whole genome shotgun (WGS) entry which is preliminary data.</text>
</comment>
<dbReference type="InterPro" id="IPR027079">
    <property type="entry name" value="Tfb1/GTF2H1"/>
</dbReference>
<dbReference type="PANTHER" id="PTHR12856">
    <property type="entry name" value="TRANSCRIPTION INITIATION FACTOR IIH-RELATED"/>
    <property type="match status" value="1"/>
</dbReference>
<evidence type="ECO:0000313" key="1">
    <source>
        <dbReference type="EMBL" id="KAF9605764.1"/>
    </source>
</evidence>
<keyword evidence="2" id="KW-1185">Reference proteome</keyword>
<gene>
    <name evidence="1" type="ORF">IFM89_018430</name>
</gene>